<feature type="compositionally biased region" description="Basic and acidic residues" evidence="1">
    <location>
        <begin position="1074"/>
        <end position="1083"/>
    </location>
</feature>
<feature type="compositionally biased region" description="Basic and acidic residues" evidence="1">
    <location>
        <begin position="850"/>
        <end position="940"/>
    </location>
</feature>
<evidence type="ECO:0000256" key="1">
    <source>
        <dbReference type="SAM" id="MobiDB-lite"/>
    </source>
</evidence>
<feature type="compositionally biased region" description="Polar residues" evidence="1">
    <location>
        <begin position="1207"/>
        <end position="1219"/>
    </location>
</feature>
<protein>
    <submittedName>
        <fullName evidence="2">Uncharacterized protein</fullName>
    </submittedName>
</protein>
<feature type="non-terminal residue" evidence="2">
    <location>
        <position position="1405"/>
    </location>
</feature>
<feature type="region of interest" description="Disordered" evidence="1">
    <location>
        <begin position="1059"/>
        <end position="1165"/>
    </location>
</feature>
<feature type="compositionally biased region" description="Polar residues" evidence="1">
    <location>
        <begin position="669"/>
        <end position="679"/>
    </location>
</feature>
<proteinExistence type="predicted"/>
<feature type="region of interest" description="Disordered" evidence="1">
    <location>
        <begin position="1"/>
        <end position="129"/>
    </location>
</feature>
<feature type="compositionally biased region" description="Polar residues" evidence="1">
    <location>
        <begin position="688"/>
        <end position="706"/>
    </location>
</feature>
<feature type="compositionally biased region" description="Polar residues" evidence="1">
    <location>
        <begin position="1239"/>
        <end position="1254"/>
    </location>
</feature>
<feature type="region of interest" description="Disordered" evidence="1">
    <location>
        <begin position="282"/>
        <end position="387"/>
    </location>
</feature>
<gene>
    <name evidence="2" type="ORF">BDK51DRAFT_41732</name>
</gene>
<feature type="region of interest" description="Disordered" evidence="1">
    <location>
        <begin position="603"/>
        <end position="1028"/>
    </location>
</feature>
<feature type="region of interest" description="Disordered" evidence="1">
    <location>
        <begin position="1189"/>
        <end position="1223"/>
    </location>
</feature>
<feature type="compositionally biased region" description="Polar residues" evidence="1">
    <location>
        <begin position="332"/>
        <end position="346"/>
    </location>
</feature>
<feature type="compositionally biased region" description="Acidic residues" evidence="1">
    <location>
        <begin position="102"/>
        <end position="113"/>
    </location>
</feature>
<feature type="region of interest" description="Disordered" evidence="1">
    <location>
        <begin position="1237"/>
        <end position="1405"/>
    </location>
</feature>
<feature type="compositionally biased region" description="Pro residues" evidence="1">
    <location>
        <begin position="1282"/>
        <end position="1300"/>
    </location>
</feature>
<feature type="compositionally biased region" description="Basic residues" evidence="1">
    <location>
        <begin position="720"/>
        <end position="735"/>
    </location>
</feature>
<feature type="compositionally biased region" description="Low complexity" evidence="1">
    <location>
        <begin position="236"/>
        <end position="248"/>
    </location>
</feature>
<dbReference type="Proteomes" id="UP000269721">
    <property type="component" value="Unassembled WGS sequence"/>
</dbReference>
<organism evidence="2 3">
    <name type="scientific">Blyttiomyces helicus</name>
    <dbReference type="NCBI Taxonomy" id="388810"/>
    <lineage>
        <taxon>Eukaryota</taxon>
        <taxon>Fungi</taxon>
        <taxon>Fungi incertae sedis</taxon>
        <taxon>Chytridiomycota</taxon>
        <taxon>Chytridiomycota incertae sedis</taxon>
        <taxon>Chytridiomycetes</taxon>
        <taxon>Chytridiomycetes incertae sedis</taxon>
        <taxon>Blyttiomyces</taxon>
    </lineage>
</organism>
<feature type="compositionally biased region" description="Low complexity" evidence="1">
    <location>
        <begin position="1270"/>
        <end position="1281"/>
    </location>
</feature>
<reference evidence="3" key="1">
    <citation type="journal article" date="2018" name="Nat. Microbiol.">
        <title>Leveraging single-cell genomics to expand the fungal tree of life.</title>
        <authorList>
            <person name="Ahrendt S.R."/>
            <person name="Quandt C.A."/>
            <person name="Ciobanu D."/>
            <person name="Clum A."/>
            <person name="Salamov A."/>
            <person name="Andreopoulos B."/>
            <person name="Cheng J.F."/>
            <person name="Woyke T."/>
            <person name="Pelin A."/>
            <person name="Henrissat B."/>
            <person name="Reynolds N.K."/>
            <person name="Benny G.L."/>
            <person name="Smith M.E."/>
            <person name="James T.Y."/>
            <person name="Grigoriev I.V."/>
        </authorList>
    </citation>
    <scope>NUCLEOTIDE SEQUENCE [LARGE SCALE GENOMIC DNA]</scope>
</reference>
<feature type="compositionally biased region" description="Low complexity" evidence="1">
    <location>
        <begin position="736"/>
        <end position="745"/>
    </location>
</feature>
<feature type="compositionally biased region" description="Basic residues" evidence="1">
    <location>
        <begin position="748"/>
        <end position="760"/>
    </location>
</feature>
<dbReference type="EMBL" id="KZ994636">
    <property type="protein sequence ID" value="RKO92437.1"/>
    <property type="molecule type" value="Genomic_DNA"/>
</dbReference>
<feature type="compositionally biased region" description="Basic and acidic residues" evidence="1">
    <location>
        <begin position="1153"/>
        <end position="1165"/>
    </location>
</feature>
<sequence length="1405" mass="154460">MRLSHAGATGGQSPPGNGRGGKPGCNNSHTPRKRKPASQGRPNERSQRQRTSPDDDFVVVMTSTPRRRSIRFPGDDDEDHVRREAGRSEVLQEDLRRPGDNSGDEAWESDDGELVSQAADEGQWSLQDDISVDRLSLAGSDAARSETETSPGSWRGVDIEEDMTSPQFVTYKGASPTGLARFHGNVIQPHEALDDGLPPPPPRVRIFDRLGPPVIRDQRARLTSTPEPPIANMSTAALPPRAPAARRPINNSLHSGGELRESPVALSHRSNELVQESSRAFIHPLPSRPPAPHRSRQRPPLLSSQPSIGLRTSKTLGAASNAPPENPVSLRGKSSTLKRTPPQAITQLFRDTDSPSLSSQPMASAPRPSQAPPDSLSPPRDPPAPSASTVILLSTSLSSLAPPNSSSETVRSETSAMGDTLAIVSTVPSIPPSSESVRIPIPTTLVQRLTSPGIAPGSASADYHAPPWLHPEFTFVQPHVNSPFVLPHSQRFYSPLVDEAHIAIPPPRQARAIEMDYESTLSSLFRSSSADDHREAVRHQDFPQISTTLPFRARTLSPPPIEPSRALSTDYHMVHTEETYELENRGGEEDEEVETKVEKIEEVEDSSAFSLEMGSASPWRQPASVIAPPPQSLVGNEPALTVACPSSTGDPRMPPPPPEPSSALPPTFAATSVSATTEIQHPVVSDTPPASSGRSRLSDSTPRSNDTTSASTTPSGTPQSRRRRSRSRTRSRSLRTRSSTPSGSPNDHRRRSRSRTRSRSPRTSSSTPAGSPHDRLRRSRSRTRSRSPRLNSSTPAGSQLERRCRLRSRTRSRSPPIRNTTPSALSSCRAQFLKSCDHYEPTRRAATVASRDRVRDRGDRDPDRDYDADRVRDRDHDRDRDRSSGRHRDQNYDRDRDSDRNYDRDGDSHRNRDRERPGNGDRDHVRDLGGDRERHARDCSSDSPFRPSRDQGRKRVERDQGCKRVENDAEHQVRKEVESGEPEQRSNTTRQGAALLQPSPFREHHRDIELQQEAVRPEQQREALGKHAAAGIREEKLLECTWYRAEAAPQHDNVDLHAHARPKQHDGVVPTAERTPERSHAMAEAEDDAPLQPQHPYLHPDVEGQHLEVHERRDEQGQHQGQLERAQSERLQALCKKEALENDQGGKGTAHLLEGEQSHKRPLERTEEELKALAGSLTADERFRLAQMLPEKEEKRQAADEELQHSAPATQASTVTIPRSSIPHHLCTDTSAALVHYGSNPSHRPPSDQSTSTLARFPSPHTPPEPSPLPSEHLQSLSFPLPSLPLPPGVPSPEPLPTAPSPLALAPLAIRPQTSPLHLHLHPASPRGTGSPYDKDWFSAPAHERGPSPTSSAPPPNPQDMLPPRPMCSPAAPTFPLPPAPSIPKSRPCFPSTFLGSLPAKPPRQ</sequence>
<feature type="compositionally biased region" description="Basic and acidic residues" evidence="1">
    <location>
        <begin position="42"/>
        <end position="53"/>
    </location>
</feature>
<name>A0A4V1IS61_9FUNG</name>
<evidence type="ECO:0000313" key="2">
    <source>
        <dbReference type="EMBL" id="RKO92437.1"/>
    </source>
</evidence>
<feature type="compositionally biased region" description="Pro residues" evidence="1">
    <location>
        <begin position="1260"/>
        <end position="1269"/>
    </location>
</feature>
<accession>A0A4V1IS61</accession>
<feature type="compositionally biased region" description="Basic residues" evidence="1">
    <location>
        <begin position="775"/>
        <end position="787"/>
    </location>
</feature>
<feature type="compositionally biased region" description="Polar residues" evidence="1">
    <location>
        <begin position="302"/>
        <end position="315"/>
    </location>
</feature>
<feature type="compositionally biased region" description="Pro residues" evidence="1">
    <location>
        <begin position="369"/>
        <end position="385"/>
    </location>
</feature>
<feature type="region of interest" description="Disordered" evidence="1">
    <location>
        <begin position="219"/>
        <end position="258"/>
    </location>
</feature>
<feature type="compositionally biased region" description="Basic and acidic residues" evidence="1">
    <location>
        <begin position="1333"/>
        <end position="1346"/>
    </location>
</feature>
<feature type="region of interest" description="Disordered" evidence="1">
    <location>
        <begin position="140"/>
        <end position="159"/>
    </location>
</feature>
<feature type="compositionally biased region" description="Low complexity" evidence="1">
    <location>
        <begin position="707"/>
        <end position="719"/>
    </location>
</feature>
<feature type="compositionally biased region" description="Low complexity" evidence="1">
    <location>
        <begin position="813"/>
        <end position="823"/>
    </location>
</feature>
<feature type="compositionally biased region" description="Basic and acidic residues" evidence="1">
    <location>
        <begin position="1189"/>
        <end position="1204"/>
    </location>
</feature>
<feature type="compositionally biased region" description="Basic and acidic residues" evidence="1">
    <location>
        <begin position="1098"/>
        <end position="1117"/>
    </location>
</feature>
<feature type="compositionally biased region" description="Pro residues" evidence="1">
    <location>
        <begin position="1352"/>
        <end position="1382"/>
    </location>
</feature>
<keyword evidence="3" id="KW-1185">Reference proteome</keyword>
<feature type="compositionally biased region" description="Basic and acidic residues" evidence="1">
    <location>
        <begin position="1001"/>
        <end position="1025"/>
    </location>
</feature>
<evidence type="ECO:0000313" key="3">
    <source>
        <dbReference type="Proteomes" id="UP000269721"/>
    </source>
</evidence>
<feature type="compositionally biased region" description="Basic and acidic residues" evidence="1">
    <location>
        <begin position="947"/>
        <end position="984"/>
    </location>
</feature>